<proteinExistence type="predicted"/>
<accession>A0A494G9H3</accession>
<evidence type="ECO:0000313" key="1">
    <source>
        <dbReference type="EnsemblPlants" id="Solyc00g059505.1.1"/>
    </source>
</evidence>
<reference evidence="1" key="2">
    <citation type="submission" date="2019-04" db="UniProtKB">
        <authorList>
            <consortium name="EnsemblPlants"/>
        </authorList>
    </citation>
    <scope>IDENTIFICATION</scope>
    <source>
        <strain evidence="1">cv. Heinz 1706</strain>
    </source>
</reference>
<dbReference type="AlphaFoldDB" id="A0A494G9H3"/>
<evidence type="ECO:0000313" key="2">
    <source>
        <dbReference type="Proteomes" id="UP000004994"/>
    </source>
</evidence>
<dbReference type="InParanoid" id="A0A494G9H3"/>
<dbReference type="Proteomes" id="UP000004994">
    <property type="component" value="Unassembled WGS sequence"/>
</dbReference>
<organism evidence="1">
    <name type="scientific">Solanum lycopersicum</name>
    <name type="common">Tomato</name>
    <name type="synonym">Lycopersicon esculentum</name>
    <dbReference type="NCBI Taxonomy" id="4081"/>
    <lineage>
        <taxon>Eukaryota</taxon>
        <taxon>Viridiplantae</taxon>
        <taxon>Streptophyta</taxon>
        <taxon>Embryophyta</taxon>
        <taxon>Tracheophyta</taxon>
        <taxon>Spermatophyta</taxon>
        <taxon>Magnoliopsida</taxon>
        <taxon>eudicotyledons</taxon>
        <taxon>Gunneridae</taxon>
        <taxon>Pentapetalae</taxon>
        <taxon>asterids</taxon>
        <taxon>lamiids</taxon>
        <taxon>Solanales</taxon>
        <taxon>Solanaceae</taxon>
        <taxon>Solanoideae</taxon>
        <taxon>Solaneae</taxon>
        <taxon>Solanum</taxon>
        <taxon>Solanum subgen. Lycopersicon</taxon>
    </lineage>
</organism>
<protein>
    <submittedName>
        <fullName evidence="1">Uncharacterized protein</fullName>
    </submittedName>
</protein>
<name>A0A494G9H3_SOLLC</name>
<sequence length="152" mass="17355">MKRQTKILNSIVRILVNPFNDLEFDAFKILKNVTIMGTCPSIPLNFLDDNPFVDDMIEIITCTSCDSYSKISSLVREEIGQWLLKCRNPFLMIWGACRADPDLERSIQDIWKNGVSVNVNEGEIVTRADGKGEVLRNNSNEWKDLAKEAMKE</sequence>
<keyword evidence="2" id="KW-1185">Reference proteome</keyword>
<dbReference type="Gramene" id="Solyc00g059505.1.1">
    <property type="protein sequence ID" value="Solyc00g059505.1.1"/>
    <property type="gene ID" value="Solyc00g059505.1"/>
</dbReference>
<dbReference type="EnsemblPlants" id="Solyc00g059505.1.1">
    <property type="protein sequence ID" value="Solyc00g059505.1.1"/>
    <property type="gene ID" value="Solyc00g059505.1"/>
</dbReference>
<reference evidence="1" key="1">
    <citation type="journal article" date="2012" name="Nature">
        <title>The tomato genome sequence provides insights into fleshy fruit evolution.</title>
        <authorList>
            <consortium name="Tomato Genome Consortium"/>
        </authorList>
    </citation>
    <scope>NUCLEOTIDE SEQUENCE [LARGE SCALE GENOMIC DNA]</scope>
    <source>
        <strain evidence="1">cv. Heinz 1706</strain>
    </source>
</reference>